<evidence type="ECO:0000313" key="3">
    <source>
        <dbReference type="Proteomes" id="UP001225134"/>
    </source>
</evidence>
<proteinExistence type="predicted"/>
<evidence type="ECO:0000313" key="2">
    <source>
        <dbReference type="EMBL" id="MDK9580473.1"/>
    </source>
</evidence>
<feature type="domain" description="HTH lacI-type" evidence="1">
    <location>
        <begin position="4"/>
        <end position="37"/>
    </location>
</feature>
<keyword evidence="2" id="KW-0238">DNA-binding</keyword>
<comment type="caution">
    <text evidence="2">The sequence shown here is derived from an EMBL/GenBank/DDBJ whole genome shotgun (WGS) entry which is preliminary data.</text>
</comment>
<sequence length="44" mass="4946">MIRITLDDVAKQANVSTATVSRVITNSPLVNEKTKKKFKKLLMN</sequence>
<dbReference type="PROSITE" id="PS00356">
    <property type="entry name" value="HTH_LACI_1"/>
    <property type="match status" value="1"/>
</dbReference>
<dbReference type="InterPro" id="IPR010982">
    <property type="entry name" value="Lambda_DNA-bd_dom_sf"/>
</dbReference>
<keyword evidence="3" id="KW-1185">Reference proteome</keyword>
<dbReference type="GO" id="GO:0003677">
    <property type="term" value="F:DNA binding"/>
    <property type="evidence" value="ECO:0007669"/>
    <property type="project" value="UniProtKB-KW"/>
</dbReference>
<accession>A0ABT7HJ03</accession>
<dbReference type="PROSITE" id="PS50932">
    <property type="entry name" value="HTH_LACI_2"/>
    <property type="match status" value="1"/>
</dbReference>
<dbReference type="RefSeq" id="WP_285152799.1">
    <property type="nucleotide sequence ID" value="NZ_JASSPP010000003.1"/>
</dbReference>
<dbReference type="Pfam" id="PF00356">
    <property type="entry name" value="LacI"/>
    <property type="match status" value="1"/>
</dbReference>
<dbReference type="SMART" id="SM00354">
    <property type="entry name" value="HTH_LACI"/>
    <property type="match status" value="1"/>
</dbReference>
<dbReference type="Gene3D" id="1.10.260.40">
    <property type="entry name" value="lambda repressor-like DNA-binding domains"/>
    <property type="match status" value="1"/>
</dbReference>
<evidence type="ECO:0000259" key="1">
    <source>
        <dbReference type="PROSITE" id="PS50932"/>
    </source>
</evidence>
<dbReference type="InterPro" id="IPR000843">
    <property type="entry name" value="HTH_LacI"/>
</dbReference>
<gene>
    <name evidence="2" type="ORF">QQA45_02955</name>
</gene>
<dbReference type="Proteomes" id="UP001225134">
    <property type="component" value="Unassembled WGS sequence"/>
</dbReference>
<dbReference type="SUPFAM" id="SSF47413">
    <property type="entry name" value="lambda repressor-like DNA-binding domains"/>
    <property type="match status" value="1"/>
</dbReference>
<name>A0ABT7HJ03_9FUSO</name>
<dbReference type="EMBL" id="JASSPP010000003">
    <property type="protein sequence ID" value="MDK9580473.1"/>
    <property type="molecule type" value="Genomic_DNA"/>
</dbReference>
<protein>
    <submittedName>
        <fullName evidence="2">LacI family DNA-binding transcriptional regulator</fullName>
    </submittedName>
</protein>
<dbReference type="PRINTS" id="PR00036">
    <property type="entry name" value="HTHLACI"/>
</dbReference>
<reference evidence="2 3" key="1">
    <citation type="submission" date="2023-06" db="EMBL/GenBank/DDBJ databases">
        <title>Antibody response to the Sneathia vaginalis cytopathogenic toxin A during pregnancy.</title>
        <authorList>
            <person name="Mccoy Z.T."/>
            <person name="Serrano M.G."/>
            <person name="Spaine K."/>
            <person name="Edwards D.J."/>
            <person name="Buck G.A."/>
            <person name="Jefferson K."/>
        </authorList>
    </citation>
    <scope>NUCLEOTIDE SEQUENCE [LARGE SCALE GENOMIC DNA]</scope>
    <source>
        <strain evidence="2 3">CCUG 42621</strain>
    </source>
</reference>
<organism evidence="2 3">
    <name type="scientific">Sneathia sanguinegens</name>
    <dbReference type="NCBI Taxonomy" id="40543"/>
    <lineage>
        <taxon>Bacteria</taxon>
        <taxon>Fusobacteriati</taxon>
        <taxon>Fusobacteriota</taxon>
        <taxon>Fusobacteriia</taxon>
        <taxon>Fusobacteriales</taxon>
        <taxon>Leptotrichiaceae</taxon>
        <taxon>Sneathia</taxon>
    </lineage>
</organism>